<dbReference type="PANTHER" id="PTHR43649:SF31">
    <property type="entry name" value="SN-GLYCEROL-3-PHOSPHATE-BINDING PERIPLASMIC PROTEIN UGPB"/>
    <property type="match status" value="1"/>
</dbReference>
<dbReference type="PANTHER" id="PTHR43649">
    <property type="entry name" value="ARABINOSE-BINDING PROTEIN-RELATED"/>
    <property type="match status" value="1"/>
</dbReference>
<dbReference type="PATRIC" id="fig|1423754.3.peg.72"/>
<dbReference type="RefSeq" id="WP_025080196.1">
    <property type="nucleotide sequence ID" value="NZ_AZGI01000006.1"/>
</dbReference>
<dbReference type="STRING" id="1423754.FC39_GL000071"/>
<evidence type="ECO:0000256" key="2">
    <source>
        <dbReference type="ARBA" id="ARBA00008520"/>
    </source>
</evidence>
<dbReference type="Gene3D" id="3.40.190.10">
    <property type="entry name" value="Periplasmic binding protein-like II"/>
    <property type="match status" value="1"/>
</dbReference>
<dbReference type="eggNOG" id="COG1653">
    <property type="taxonomic scope" value="Bacteria"/>
</dbReference>
<protein>
    <submittedName>
        <fullName evidence="6">ABC superfamily ATP binding cassette transporter</fullName>
    </submittedName>
</protein>
<dbReference type="Pfam" id="PF13416">
    <property type="entry name" value="SBP_bac_8"/>
    <property type="match status" value="1"/>
</dbReference>
<feature type="signal peptide" evidence="5">
    <location>
        <begin position="1"/>
        <end position="21"/>
    </location>
</feature>
<dbReference type="GO" id="GO:0030313">
    <property type="term" value="C:cell envelope"/>
    <property type="evidence" value="ECO:0007669"/>
    <property type="project" value="UniProtKB-SubCell"/>
</dbReference>
<evidence type="ECO:0000313" key="7">
    <source>
        <dbReference type="Proteomes" id="UP000051223"/>
    </source>
</evidence>
<feature type="chain" id="PRO_5039210447" evidence="5">
    <location>
        <begin position="22"/>
        <end position="432"/>
    </location>
</feature>
<evidence type="ECO:0000256" key="5">
    <source>
        <dbReference type="SAM" id="SignalP"/>
    </source>
</evidence>
<dbReference type="AlphaFoldDB" id="A0A0R1YLP5"/>
<comment type="similarity">
    <text evidence="2">Belongs to the bacterial solute-binding protein 1 family.</text>
</comment>
<evidence type="ECO:0000313" key="6">
    <source>
        <dbReference type="EMBL" id="KRM40875.1"/>
    </source>
</evidence>
<keyword evidence="3" id="KW-0813">Transport</keyword>
<dbReference type="OrthoDB" id="9795467at2"/>
<evidence type="ECO:0000256" key="4">
    <source>
        <dbReference type="ARBA" id="ARBA00022729"/>
    </source>
</evidence>
<proteinExistence type="inferred from homology"/>
<keyword evidence="7" id="KW-1185">Reference proteome</keyword>
<dbReference type="SUPFAM" id="SSF53850">
    <property type="entry name" value="Periplasmic binding protein-like II"/>
    <property type="match status" value="1"/>
</dbReference>
<evidence type="ECO:0000256" key="1">
    <source>
        <dbReference type="ARBA" id="ARBA00004196"/>
    </source>
</evidence>
<dbReference type="PROSITE" id="PS51257">
    <property type="entry name" value="PROKAR_LIPOPROTEIN"/>
    <property type="match status" value="1"/>
</dbReference>
<name>A0A0R1YLP5_9LACO</name>
<sequence>MKFTKKLAMAAVAGLALIGTAACSNGSNSSSSSEKIPSKITKKTNVVFWHGMVGVQQSTLKELTKEFEKENPKITVKLENQGAYNDLQAKINSTLQSPNNLPTITQAYPDWLWNAAQNKMLVNLTPYINNKNVGWGSAKASDLRTELLDGAKIKGTQYGIPFNKSIETLTYNKDMFKKYGIKKVPTTMDELKQVSETIYKKSNHKVVGAGFDSLPNYYVIGMKNNGVDFTNKINFSGSTSKKVINYYADGIKKGYFRVAGSEHYLSGPFANEKVAMFIGTSAGEGFVKQGVGDKFTYDVAPRPGKYTMEQGTDIYMFNHATAEQKAAAFKYIKFLVSKSSQIKWANATGYIPVNNAAIDSEEYKSNKDIKLPAKLEDSMKNLYSVPVAKNSNAAFSQLSNIMQTILAAAQKNQNVNNAINTGKSKFDAAWKQ</sequence>
<evidence type="ECO:0000256" key="3">
    <source>
        <dbReference type="ARBA" id="ARBA00022448"/>
    </source>
</evidence>
<comment type="caution">
    <text evidence="6">The sequence shown here is derived from an EMBL/GenBank/DDBJ whole genome shotgun (WGS) entry which is preliminary data.</text>
</comment>
<dbReference type="Proteomes" id="UP000051223">
    <property type="component" value="Unassembled WGS sequence"/>
</dbReference>
<accession>A0A0R1YLP5</accession>
<keyword evidence="4 5" id="KW-0732">Signal</keyword>
<gene>
    <name evidence="6" type="ORF">FC39_GL000071</name>
</gene>
<dbReference type="InterPro" id="IPR006059">
    <property type="entry name" value="SBP"/>
</dbReference>
<dbReference type="EMBL" id="AZGI01000006">
    <property type="protein sequence ID" value="KRM40875.1"/>
    <property type="molecule type" value="Genomic_DNA"/>
</dbReference>
<dbReference type="InterPro" id="IPR050490">
    <property type="entry name" value="Bact_solute-bd_prot1"/>
</dbReference>
<reference evidence="6 7" key="1">
    <citation type="journal article" date="2015" name="Genome Announc.">
        <title>Expanding the biotechnology potential of lactobacilli through comparative genomics of 213 strains and associated genera.</title>
        <authorList>
            <person name="Sun Z."/>
            <person name="Harris H.M."/>
            <person name="McCann A."/>
            <person name="Guo C."/>
            <person name="Argimon S."/>
            <person name="Zhang W."/>
            <person name="Yang X."/>
            <person name="Jeffery I.B."/>
            <person name="Cooney J.C."/>
            <person name="Kagawa T.F."/>
            <person name="Liu W."/>
            <person name="Song Y."/>
            <person name="Salvetti E."/>
            <person name="Wrobel A."/>
            <person name="Rasinkangas P."/>
            <person name="Parkhill J."/>
            <person name="Rea M.C."/>
            <person name="O'Sullivan O."/>
            <person name="Ritari J."/>
            <person name="Douillard F.P."/>
            <person name="Paul Ross R."/>
            <person name="Yang R."/>
            <person name="Briner A.E."/>
            <person name="Felis G.E."/>
            <person name="de Vos W.M."/>
            <person name="Barrangou R."/>
            <person name="Klaenhammer T.R."/>
            <person name="Caufield P.W."/>
            <person name="Cui Y."/>
            <person name="Zhang H."/>
            <person name="O'Toole P.W."/>
        </authorList>
    </citation>
    <scope>NUCLEOTIDE SEQUENCE [LARGE SCALE GENOMIC DNA]</scope>
    <source>
        <strain evidence="6 7">DSM 5661</strain>
    </source>
</reference>
<organism evidence="6 7">
    <name type="scientific">Lactobacillus hamsteri DSM 5661 = JCM 6256</name>
    <dbReference type="NCBI Taxonomy" id="1423754"/>
    <lineage>
        <taxon>Bacteria</taxon>
        <taxon>Bacillati</taxon>
        <taxon>Bacillota</taxon>
        <taxon>Bacilli</taxon>
        <taxon>Lactobacillales</taxon>
        <taxon>Lactobacillaceae</taxon>
        <taxon>Lactobacillus</taxon>
    </lineage>
</organism>
<comment type="subcellular location">
    <subcellularLocation>
        <location evidence="1">Cell envelope</location>
    </subcellularLocation>
</comment>